<gene>
    <name evidence="2" type="ORF">PMAYCL1PPCAC_33085</name>
</gene>
<feature type="non-terminal residue" evidence="2">
    <location>
        <position position="1"/>
    </location>
</feature>
<dbReference type="PANTHER" id="PTHR22943:SF248">
    <property type="entry name" value="SEVEN TM RECEPTOR"/>
    <property type="match status" value="1"/>
</dbReference>
<dbReference type="InterPro" id="IPR019428">
    <property type="entry name" value="7TM_GPCR_serpentine_rcpt_Str"/>
</dbReference>
<keyword evidence="1" id="KW-1133">Transmembrane helix</keyword>
<name>A0AAN5DI75_9BILA</name>
<evidence type="ECO:0000313" key="3">
    <source>
        <dbReference type="Proteomes" id="UP001328107"/>
    </source>
</evidence>
<feature type="transmembrane region" description="Helical" evidence="1">
    <location>
        <begin position="35"/>
        <end position="58"/>
    </location>
</feature>
<evidence type="ECO:0000256" key="1">
    <source>
        <dbReference type="SAM" id="Phobius"/>
    </source>
</evidence>
<dbReference type="EMBL" id="BTRK01000006">
    <property type="protein sequence ID" value="GMR62890.1"/>
    <property type="molecule type" value="Genomic_DNA"/>
</dbReference>
<organism evidence="2 3">
    <name type="scientific">Pristionchus mayeri</name>
    <dbReference type="NCBI Taxonomy" id="1317129"/>
    <lineage>
        <taxon>Eukaryota</taxon>
        <taxon>Metazoa</taxon>
        <taxon>Ecdysozoa</taxon>
        <taxon>Nematoda</taxon>
        <taxon>Chromadorea</taxon>
        <taxon>Rhabditida</taxon>
        <taxon>Rhabditina</taxon>
        <taxon>Diplogasteromorpha</taxon>
        <taxon>Diplogasteroidea</taxon>
        <taxon>Neodiplogasteridae</taxon>
        <taxon>Pristionchus</taxon>
    </lineage>
</organism>
<keyword evidence="1" id="KW-0812">Transmembrane</keyword>
<keyword evidence="1" id="KW-0472">Membrane</keyword>
<keyword evidence="3" id="KW-1185">Reference proteome</keyword>
<dbReference type="Pfam" id="PF10326">
    <property type="entry name" value="7TM_GPCR_Str"/>
    <property type="match status" value="1"/>
</dbReference>
<dbReference type="PANTHER" id="PTHR22943">
    <property type="entry name" value="7-TRANSMEMBRANE DOMAIN RECEPTOR C.ELEGANS"/>
    <property type="match status" value="1"/>
</dbReference>
<accession>A0AAN5DI75</accession>
<feature type="transmembrane region" description="Helical" evidence="1">
    <location>
        <begin position="78"/>
        <end position="103"/>
    </location>
</feature>
<protein>
    <recommendedName>
        <fullName evidence="4">G protein-coupled receptor</fullName>
    </recommendedName>
</protein>
<proteinExistence type="predicted"/>
<reference evidence="3" key="1">
    <citation type="submission" date="2022-10" db="EMBL/GenBank/DDBJ databases">
        <title>Genome assembly of Pristionchus species.</title>
        <authorList>
            <person name="Yoshida K."/>
            <person name="Sommer R.J."/>
        </authorList>
    </citation>
    <scope>NUCLEOTIDE SEQUENCE [LARGE SCALE GENOMIC DNA]</scope>
    <source>
        <strain evidence="3">RS5460</strain>
    </source>
</reference>
<evidence type="ECO:0000313" key="2">
    <source>
        <dbReference type="EMBL" id="GMR62890.1"/>
    </source>
</evidence>
<sequence>AVLYTFGVISLIGNCLLIVFVLNKNLLMLGSYRCLLIIFASFDMIVSVFHARVLPHFFQIKDGFLMFPYDILQLPPTAYTVANIITCFLFYEAFPLLTCHFIYRYLVIAR</sequence>
<feature type="transmembrane region" description="Helical" evidence="1">
    <location>
        <begin position="6"/>
        <end position="23"/>
    </location>
</feature>
<dbReference type="Proteomes" id="UP001328107">
    <property type="component" value="Unassembled WGS sequence"/>
</dbReference>
<evidence type="ECO:0008006" key="4">
    <source>
        <dbReference type="Google" id="ProtNLM"/>
    </source>
</evidence>
<comment type="caution">
    <text evidence="2">The sequence shown here is derived from an EMBL/GenBank/DDBJ whole genome shotgun (WGS) entry which is preliminary data.</text>
</comment>
<feature type="non-terminal residue" evidence="2">
    <location>
        <position position="110"/>
    </location>
</feature>
<dbReference type="AlphaFoldDB" id="A0AAN5DI75"/>